<accession>A0A164WIL8</accession>
<dbReference type="Gene3D" id="3.30.200.20">
    <property type="entry name" value="Phosphorylase Kinase, domain 1"/>
    <property type="match status" value="1"/>
</dbReference>
<evidence type="ECO:0000256" key="7">
    <source>
        <dbReference type="ARBA" id="ARBA00022833"/>
    </source>
</evidence>
<feature type="region of interest" description="Disordered" evidence="10">
    <location>
        <begin position="358"/>
        <end position="413"/>
    </location>
</feature>
<dbReference type="SMART" id="SM00109">
    <property type="entry name" value="C1"/>
    <property type="match status" value="1"/>
</dbReference>
<dbReference type="PANTHER" id="PTHR46485">
    <property type="entry name" value="LIM DOMAIN KINASE 1"/>
    <property type="match status" value="1"/>
</dbReference>
<evidence type="ECO:0000256" key="6">
    <source>
        <dbReference type="ARBA" id="ARBA00022777"/>
    </source>
</evidence>
<evidence type="ECO:0000256" key="2">
    <source>
        <dbReference type="ARBA" id="ARBA00022527"/>
    </source>
</evidence>
<dbReference type="CDD" id="cd13999">
    <property type="entry name" value="STKc_MAP3K-like"/>
    <property type="match status" value="1"/>
</dbReference>
<dbReference type="PRINTS" id="PR00109">
    <property type="entry name" value="TYRKINASE"/>
</dbReference>
<dbReference type="AlphaFoldDB" id="A0A164WIL8"/>
<dbReference type="SUPFAM" id="SSF56112">
    <property type="entry name" value="Protein kinase-like (PK-like)"/>
    <property type="match status" value="1"/>
</dbReference>
<dbReference type="Pfam" id="PF07714">
    <property type="entry name" value="PK_Tyr_Ser-Thr"/>
    <property type="match status" value="1"/>
</dbReference>
<sequence>MSSTFDVIPYEDLTHPFRNIGTGSFGSVFRSEYLGLPVALKQIEPSKDYDVQKYFEREWRLMKEARHPNVVLYLGLSRSPEKVTYIVSEFVEGGNMRSYIHHKRKPFPWTMRVSFAIDVARALAYLHARKCIHRDLKPENLLLTANGRVKITDFGFARIAPRNDDEQKRITFCGTDAYMSPEILLGESFGLSTDIFSLGVIFCEVISRTLADDSRGDFRRNPATWGLDAQEVRQKANDGCPEDFVQLSLDCLKLEPNDRPDCREILERLSRIEVEILQREKDSDTHVGSVKFVAGKRPNMAPRIPSFGAIKPNPALQVDTKAVVKVKDEEEEGESSSNEDEFKAALKALEDVKLISDSGLPLLGEPSSSPPHDDPSITDPSAQESDKTVKAAVASSQLTIKPTPDSGASQFHAPSTIRPVQPVASPSLVSVESFHTASSAIGISIAHATEDGPSSRSPELIPTTHLHRFTIIRPAAGIANSSPDSSPRRGKAARRTSVVGDGWKPLEMFFAGAGALFGSRNRSPAREDSAVERADQHAKCDLCGKRLGLGWKTVLECDDCGLRAHVKCGEFAPKDCGLRHRLMKQIAESSTAPPSPPRSPGSPARGLPKLVRKGIMRQ</sequence>
<dbReference type="OrthoDB" id="4062651at2759"/>
<evidence type="ECO:0000259" key="11">
    <source>
        <dbReference type="PROSITE" id="PS50011"/>
    </source>
</evidence>
<dbReference type="CDD" id="cd00029">
    <property type="entry name" value="C1"/>
    <property type="match status" value="1"/>
</dbReference>
<feature type="compositionally biased region" description="Low complexity" evidence="10">
    <location>
        <begin position="358"/>
        <end position="367"/>
    </location>
</feature>
<protein>
    <submittedName>
        <fullName evidence="13">Kinase-like protein</fullName>
    </submittedName>
</protein>
<dbReference type="InterPro" id="IPR000719">
    <property type="entry name" value="Prot_kinase_dom"/>
</dbReference>
<dbReference type="PROSITE" id="PS00107">
    <property type="entry name" value="PROTEIN_KINASE_ATP"/>
    <property type="match status" value="1"/>
</dbReference>
<keyword evidence="7" id="KW-0862">Zinc</keyword>
<dbReference type="InterPro" id="IPR046349">
    <property type="entry name" value="C1-like_sf"/>
</dbReference>
<proteinExistence type="inferred from homology"/>
<feature type="binding site" evidence="9">
    <location>
        <position position="41"/>
    </location>
    <ligand>
        <name>ATP</name>
        <dbReference type="ChEBI" id="CHEBI:30616"/>
    </ligand>
</feature>
<dbReference type="PROSITE" id="PS50081">
    <property type="entry name" value="ZF_DAG_PE_2"/>
    <property type="match status" value="1"/>
</dbReference>
<evidence type="ECO:0000256" key="5">
    <source>
        <dbReference type="ARBA" id="ARBA00022741"/>
    </source>
</evidence>
<keyword evidence="14" id="KW-1185">Reference proteome</keyword>
<dbReference type="InterPro" id="IPR001245">
    <property type="entry name" value="Ser-Thr/Tyr_kinase_cat_dom"/>
</dbReference>
<keyword evidence="3" id="KW-0808">Transferase</keyword>
<dbReference type="InterPro" id="IPR002219">
    <property type="entry name" value="PKC_DAG/PE"/>
</dbReference>
<dbReference type="InterPro" id="IPR011009">
    <property type="entry name" value="Kinase-like_dom_sf"/>
</dbReference>
<comment type="similarity">
    <text evidence="1">Belongs to the protein kinase superfamily. TKL Ser/Thr protein kinase family.</text>
</comment>
<keyword evidence="8 9" id="KW-0067">ATP-binding</keyword>
<feature type="domain" description="Protein kinase" evidence="11">
    <location>
        <begin position="14"/>
        <end position="272"/>
    </location>
</feature>
<evidence type="ECO:0000259" key="12">
    <source>
        <dbReference type="PROSITE" id="PS50081"/>
    </source>
</evidence>
<feature type="region of interest" description="Disordered" evidence="10">
    <location>
        <begin position="477"/>
        <end position="496"/>
    </location>
</feature>
<dbReference type="PROSITE" id="PS00108">
    <property type="entry name" value="PROTEIN_KINASE_ST"/>
    <property type="match status" value="1"/>
</dbReference>
<feature type="region of interest" description="Disordered" evidence="10">
    <location>
        <begin position="587"/>
        <end position="618"/>
    </location>
</feature>
<dbReference type="Gene3D" id="3.30.60.20">
    <property type="match status" value="1"/>
</dbReference>
<dbReference type="Proteomes" id="UP000076722">
    <property type="component" value="Unassembled WGS sequence"/>
</dbReference>
<dbReference type="EMBL" id="KV419402">
    <property type="protein sequence ID" value="KZS95077.1"/>
    <property type="molecule type" value="Genomic_DNA"/>
</dbReference>
<dbReference type="InterPro" id="IPR008271">
    <property type="entry name" value="Ser/Thr_kinase_AS"/>
</dbReference>
<reference evidence="13 14" key="1">
    <citation type="journal article" date="2016" name="Mol. Biol. Evol.">
        <title>Comparative Genomics of Early-Diverging Mushroom-Forming Fungi Provides Insights into the Origins of Lignocellulose Decay Capabilities.</title>
        <authorList>
            <person name="Nagy L.G."/>
            <person name="Riley R."/>
            <person name="Tritt A."/>
            <person name="Adam C."/>
            <person name="Daum C."/>
            <person name="Floudas D."/>
            <person name="Sun H."/>
            <person name="Yadav J.S."/>
            <person name="Pangilinan J."/>
            <person name="Larsson K.H."/>
            <person name="Matsuura K."/>
            <person name="Barry K."/>
            <person name="Labutti K."/>
            <person name="Kuo R."/>
            <person name="Ohm R.A."/>
            <person name="Bhattacharya S.S."/>
            <person name="Shirouzu T."/>
            <person name="Yoshinaga Y."/>
            <person name="Martin F.M."/>
            <person name="Grigoriev I.V."/>
            <person name="Hibbett D.S."/>
        </authorList>
    </citation>
    <scope>NUCLEOTIDE SEQUENCE [LARGE SCALE GENOMIC DNA]</scope>
    <source>
        <strain evidence="13 14">HHB9708</strain>
    </source>
</reference>
<evidence type="ECO:0000256" key="1">
    <source>
        <dbReference type="ARBA" id="ARBA00005843"/>
    </source>
</evidence>
<evidence type="ECO:0000256" key="8">
    <source>
        <dbReference type="ARBA" id="ARBA00022840"/>
    </source>
</evidence>
<evidence type="ECO:0000313" key="13">
    <source>
        <dbReference type="EMBL" id="KZS95077.1"/>
    </source>
</evidence>
<evidence type="ECO:0000313" key="14">
    <source>
        <dbReference type="Proteomes" id="UP000076722"/>
    </source>
</evidence>
<keyword evidence="4" id="KW-0479">Metal-binding</keyword>
<evidence type="ECO:0000256" key="3">
    <source>
        <dbReference type="ARBA" id="ARBA00022679"/>
    </source>
</evidence>
<keyword evidence="6 13" id="KW-0418">Kinase</keyword>
<dbReference type="GO" id="GO:0004674">
    <property type="term" value="F:protein serine/threonine kinase activity"/>
    <property type="evidence" value="ECO:0007669"/>
    <property type="project" value="UniProtKB-KW"/>
</dbReference>
<dbReference type="PANTHER" id="PTHR46485:SF5">
    <property type="entry name" value="CENTER DIVIDER, ISOFORM A"/>
    <property type="match status" value="1"/>
</dbReference>
<dbReference type="GO" id="GO:0046872">
    <property type="term" value="F:metal ion binding"/>
    <property type="evidence" value="ECO:0007669"/>
    <property type="project" value="UniProtKB-KW"/>
</dbReference>
<keyword evidence="2" id="KW-0723">Serine/threonine-protein kinase</keyword>
<gene>
    <name evidence="13" type="ORF">SISNIDRAFT_494509</name>
</gene>
<dbReference type="InterPro" id="IPR050940">
    <property type="entry name" value="Actin_reg-Ser/Thr_kinase"/>
</dbReference>
<name>A0A164WIL8_9AGAM</name>
<dbReference type="PROSITE" id="PS50011">
    <property type="entry name" value="PROTEIN_KINASE_DOM"/>
    <property type="match status" value="1"/>
</dbReference>
<dbReference type="SUPFAM" id="SSF57889">
    <property type="entry name" value="Cysteine-rich domain"/>
    <property type="match status" value="1"/>
</dbReference>
<keyword evidence="5 9" id="KW-0547">Nucleotide-binding</keyword>
<evidence type="ECO:0000256" key="10">
    <source>
        <dbReference type="SAM" id="MobiDB-lite"/>
    </source>
</evidence>
<feature type="domain" description="Phorbol-ester/DAG-type" evidence="12">
    <location>
        <begin position="526"/>
        <end position="576"/>
    </location>
</feature>
<evidence type="ECO:0000256" key="9">
    <source>
        <dbReference type="PROSITE-ProRule" id="PRU10141"/>
    </source>
</evidence>
<dbReference type="InterPro" id="IPR017441">
    <property type="entry name" value="Protein_kinase_ATP_BS"/>
</dbReference>
<dbReference type="GO" id="GO:0005524">
    <property type="term" value="F:ATP binding"/>
    <property type="evidence" value="ECO:0007669"/>
    <property type="project" value="UniProtKB-UniRule"/>
</dbReference>
<dbReference type="Gene3D" id="1.10.510.10">
    <property type="entry name" value="Transferase(Phosphotransferase) domain 1"/>
    <property type="match status" value="1"/>
</dbReference>
<dbReference type="STRING" id="1314777.A0A164WIL8"/>
<evidence type="ECO:0000256" key="4">
    <source>
        <dbReference type="ARBA" id="ARBA00022723"/>
    </source>
</evidence>
<dbReference type="SMART" id="SM00220">
    <property type="entry name" value="S_TKc"/>
    <property type="match status" value="1"/>
</dbReference>
<dbReference type="Pfam" id="PF00130">
    <property type="entry name" value="C1_1"/>
    <property type="match status" value="1"/>
</dbReference>
<feature type="compositionally biased region" description="Polar residues" evidence="10">
    <location>
        <begin position="394"/>
        <end position="413"/>
    </location>
</feature>
<organism evidence="13 14">
    <name type="scientific">Sistotremastrum niveocremeum HHB9708</name>
    <dbReference type="NCBI Taxonomy" id="1314777"/>
    <lineage>
        <taxon>Eukaryota</taxon>
        <taxon>Fungi</taxon>
        <taxon>Dikarya</taxon>
        <taxon>Basidiomycota</taxon>
        <taxon>Agaricomycotina</taxon>
        <taxon>Agaricomycetes</taxon>
        <taxon>Sistotremastrales</taxon>
        <taxon>Sistotremastraceae</taxon>
        <taxon>Sertulicium</taxon>
        <taxon>Sertulicium niveocremeum</taxon>
    </lineage>
</organism>